<dbReference type="Gene3D" id="1.20.144.10">
    <property type="entry name" value="Phosphatidic acid phosphatase type 2/haloperoxidase"/>
    <property type="match status" value="1"/>
</dbReference>
<dbReference type="SUPFAM" id="SSF48317">
    <property type="entry name" value="Acid phosphatase/Vanadium-dependent haloperoxidase"/>
    <property type="match status" value="1"/>
</dbReference>
<keyword evidence="1" id="KW-0812">Transmembrane</keyword>
<dbReference type="InterPro" id="IPR000326">
    <property type="entry name" value="PAP2/HPO"/>
</dbReference>
<organism evidence="3 4">
    <name type="scientific">Candidatus Magasanikbacteria bacterium GW2011_GWC2_34_16</name>
    <dbReference type="NCBI Taxonomy" id="1619045"/>
    <lineage>
        <taxon>Bacteria</taxon>
        <taxon>Candidatus Magasanikiibacteriota</taxon>
    </lineage>
</organism>
<feature type="transmembrane region" description="Helical" evidence="1">
    <location>
        <begin position="27"/>
        <end position="46"/>
    </location>
</feature>
<accession>A0A0G0B6U4</accession>
<dbReference type="PANTHER" id="PTHR14969">
    <property type="entry name" value="SPHINGOSINE-1-PHOSPHATE PHOSPHOHYDROLASE"/>
    <property type="match status" value="1"/>
</dbReference>
<feature type="domain" description="Phosphatidic acid phosphatase type 2/haloperoxidase" evidence="2">
    <location>
        <begin position="55"/>
        <end position="164"/>
    </location>
</feature>
<feature type="transmembrane region" description="Helical" evidence="1">
    <location>
        <begin position="109"/>
        <end position="133"/>
    </location>
</feature>
<name>A0A0G0B6U4_9BACT</name>
<proteinExistence type="predicted"/>
<evidence type="ECO:0000313" key="3">
    <source>
        <dbReference type="EMBL" id="KKP59446.1"/>
    </source>
</evidence>
<dbReference type="Proteomes" id="UP000034927">
    <property type="component" value="Unassembled WGS sequence"/>
</dbReference>
<dbReference type="EMBL" id="LBPO01000002">
    <property type="protein sequence ID" value="KKP59446.1"/>
    <property type="molecule type" value="Genomic_DNA"/>
</dbReference>
<gene>
    <name evidence="3" type="ORF">UR53_C0002G0060</name>
</gene>
<dbReference type="InterPro" id="IPR036938">
    <property type="entry name" value="PAP2/HPO_sf"/>
</dbReference>
<feature type="transmembrane region" description="Helical" evidence="1">
    <location>
        <begin position="145"/>
        <end position="167"/>
    </location>
</feature>
<protein>
    <submittedName>
        <fullName evidence="3">Bacitracin transport permease protein BCRC</fullName>
    </submittedName>
</protein>
<evidence type="ECO:0000259" key="2">
    <source>
        <dbReference type="SMART" id="SM00014"/>
    </source>
</evidence>
<dbReference type="PANTHER" id="PTHR14969:SF13">
    <property type="entry name" value="AT30094P"/>
    <property type="match status" value="1"/>
</dbReference>
<evidence type="ECO:0000256" key="1">
    <source>
        <dbReference type="SAM" id="Phobius"/>
    </source>
</evidence>
<dbReference type="AlphaFoldDB" id="A0A0G0B6U4"/>
<reference evidence="3 4" key="1">
    <citation type="journal article" date="2015" name="Nature">
        <title>rRNA introns, odd ribosomes, and small enigmatic genomes across a large radiation of phyla.</title>
        <authorList>
            <person name="Brown C.T."/>
            <person name="Hug L.A."/>
            <person name="Thomas B.C."/>
            <person name="Sharon I."/>
            <person name="Castelle C.J."/>
            <person name="Singh A."/>
            <person name="Wilkins M.J."/>
            <person name="Williams K.H."/>
            <person name="Banfield J.F."/>
        </authorList>
    </citation>
    <scope>NUCLEOTIDE SEQUENCE [LARGE SCALE GENOMIC DNA]</scope>
</reference>
<keyword evidence="1" id="KW-1133">Transmembrane helix</keyword>
<sequence>MSKNVDLFLEINSLVGKNRWFDAFGRAGAEWVIIAMGGWFLASIYISKLEVLFPIIFSLLLWLIGIGISFIIGFLVKEFRPHIYHPESRVLFTPLSNWKSFPSDHSFSAWLVFFLALIFGLPGAWALLLLALWVSWGRVYAGLHYPLDIVGGVVLAGLLAILGYYILFHISGIPYFMSGQIII</sequence>
<comment type="caution">
    <text evidence="3">The sequence shown here is derived from an EMBL/GenBank/DDBJ whole genome shotgun (WGS) entry which is preliminary data.</text>
</comment>
<dbReference type="SMART" id="SM00014">
    <property type="entry name" value="acidPPc"/>
    <property type="match status" value="1"/>
</dbReference>
<evidence type="ECO:0000313" key="4">
    <source>
        <dbReference type="Proteomes" id="UP000034927"/>
    </source>
</evidence>
<feature type="transmembrane region" description="Helical" evidence="1">
    <location>
        <begin position="52"/>
        <end position="76"/>
    </location>
</feature>
<keyword evidence="1" id="KW-0472">Membrane</keyword>
<dbReference type="Pfam" id="PF01569">
    <property type="entry name" value="PAP2"/>
    <property type="match status" value="1"/>
</dbReference>